<dbReference type="InParanoid" id="A0A1X2H3V1"/>
<dbReference type="OMA" id="CHGFPGL"/>
<dbReference type="PRINTS" id="PR00412">
    <property type="entry name" value="EPOXHYDRLASE"/>
</dbReference>
<accession>A0A1X2H3V1</accession>
<dbReference type="OrthoDB" id="408373at2759"/>
<dbReference type="STRING" id="13706.A0A1X2H3V1"/>
<dbReference type="InterPro" id="IPR029058">
    <property type="entry name" value="AB_hydrolase_fold"/>
</dbReference>
<proteinExistence type="inferred from homology"/>
<dbReference type="SUPFAM" id="SSF53474">
    <property type="entry name" value="alpha/beta-Hydrolases"/>
    <property type="match status" value="1"/>
</dbReference>
<keyword evidence="1 4" id="KW-0378">Hydrolase</keyword>
<dbReference type="InterPro" id="IPR000639">
    <property type="entry name" value="Epox_hydrolase-like"/>
</dbReference>
<evidence type="ECO:0000259" key="3">
    <source>
        <dbReference type="Pfam" id="PF00561"/>
    </source>
</evidence>
<dbReference type="GO" id="GO:0016787">
    <property type="term" value="F:hydrolase activity"/>
    <property type="evidence" value="ECO:0007669"/>
    <property type="project" value="UniProtKB-KW"/>
</dbReference>
<sequence>MPIPDDPYSFDIRRAHINSIQTEYVDQNEEGDQTILLLHGWPEIWLGWRHQIPFLARLGFRVVAPSLRGMGDKDPRDYKKYSADIISDDLNSLLDHLDIKKPVVVMGHDWGGFYAWRFAQFYPNRVKAIASFCTPYSAPSTFPKTFDELNARFPAFYYQRHLIAPEGEKDINSNLESFFKRVFCPIGEMTPDHFIDYNTMRFVEGRPDVPRSQALPAKILDYYVKHFQAIGIGNSLHWYKQTENNHEQCKGLNDYIMVPALMVSAECDPILTPDMTVSMDKYVPGLEMRSVKDAGHWILWEKPAECNSILKDWLKGLMHNACQVFDDKPNL</sequence>
<evidence type="ECO:0000313" key="5">
    <source>
        <dbReference type="Proteomes" id="UP000242180"/>
    </source>
</evidence>
<dbReference type="InterPro" id="IPR000073">
    <property type="entry name" value="AB_hydrolase_1"/>
</dbReference>
<organism evidence="4 5">
    <name type="scientific">Syncephalastrum racemosum</name>
    <name type="common">Filamentous fungus</name>
    <dbReference type="NCBI Taxonomy" id="13706"/>
    <lineage>
        <taxon>Eukaryota</taxon>
        <taxon>Fungi</taxon>
        <taxon>Fungi incertae sedis</taxon>
        <taxon>Mucoromycota</taxon>
        <taxon>Mucoromycotina</taxon>
        <taxon>Mucoromycetes</taxon>
        <taxon>Mucorales</taxon>
        <taxon>Syncephalastraceae</taxon>
        <taxon>Syncephalastrum</taxon>
    </lineage>
</organism>
<keyword evidence="5" id="KW-1185">Reference proteome</keyword>
<comment type="caution">
    <text evidence="4">The sequence shown here is derived from an EMBL/GenBank/DDBJ whole genome shotgun (WGS) entry which is preliminary data.</text>
</comment>
<gene>
    <name evidence="4" type="ORF">BCR43DRAFT_526699</name>
</gene>
<dbReference type="AlphaFoldDB" id="A0A1X2H3V1"/>
<dbReference type="Proteomes" id="UP000242180">
    <property type="component" value="Unassembled WGS sequence"/>
</dbReference>
<comment type="similarity">
    <text evidence="2">Belongs to the AB hydrolase superfamily. Epoxide hydrolase family.</text>
</comment>
<feature type="domain" description="AB hydrolase-1" evidence="3">
    <location>
        <begin position="34"/>
        <end position="303"/>
    </location>
</feature>
<evidence type="ECO:0000313" key="4">
    <source>
        <dbReference type="EMBL" id="ORY93084.1"/>
    </source>
</evidence>
<evidence type="ECO:0000256" key="1">
    <source>
        <dbReference type="ARBA" id="ARBA00022801"/>
    </source>
</evidence>
<protein>
    <submittedName>
        <fullName evidence="4">Alpha/Beta hydrolase protein</fullName>
    </submittedName>
</protein>
<evidence type="ECO:0000256" key="2">
    <source>
        <dbReference type="ARBA" id="ARBA00038334"/>
    </source>
</evidence>
<dbReference type="Gene3D" id="3.40.50.1820">
    <property type="entry name" value="alpha/beta hydrolase"/>
    <property type="match status" value="1"/>
</dbReference>
<dbReference type="Pfam" id="PF00561">
    <property type="entry name" value="Abhydrolase_1"/>
    <property type="match status" value="1"/>
</dbReference>
<reference evidence="4 5" key="1">
    <citation type="submission" date="2016-07" db="EMBL/GenBank/DDBJ databases">
        <title>Pervasive Adenine N6-methylation of Active Genes in Fungi.</title>
        <authorList>
            <consortium name="DOE Joint Genome Institute"/>
            <person name="Mondo S.J."/>
            <person name="Dannebaum R.O."/>
            <person name="Kuo R.C."/>
            <person name="Labutti K."/>
            <person name="Haridas S."/>
            <person name="Kuo A."/>
            <person name="Salamov A."/>
            <person name="Ahrendt S.R."/>
            <person name="Lipzen A."/>
            <person name="Sullivan W."/>
            <person name="Andreopoulos W.B."/>
            <person name="Clum A."/>
            <person name="Lindquist E."/>
            <person name="Daum C."/>
            <person name="Ramamoorthy G.K."/>
            <person name="Gryganskyi A."/>
            <person name="Culley D."/>
            <person name="Magnuson J.K."/>
            <person name="James T.Y."/>
            <person name="O'Malley M.A."/>
            <person name="Stajich J.E."/>
            <person name="Spatafora J.W."/>
            <person name="Visel A."/>
            <person name="Grigoriev I.V."/>
        </authorList>
    </citation>
    <scope>NUCLEOTIDE SEQUENCE [LARGE SCALE GENOMIC DNA]</scope>
    <source>
        <strain evidence="4 5">NRRL 2496</strain>
    </source>
</reference>
<dbReference type="EMBL" id="MCGN01000009">
    <property type="protein sequence ID" value="ORY93084.1"/>
    <property type="molecule type" value="Genomic_DNA"/>
</dbReference>
<dbReference type="PANTHER" id="PTHR43329">
    <property type="entry name" value="EPOXIDE HYDROLASE"/>
    <property type="match status" value="1"/>
</dbReference>
<name>A0A1X2H3V1_SYNRA</name>